<dbReference type="InterPro" id="IPR001015">
    <property type="entry name" value="Ferrochelatase"/>
</dbReference>
<name>A0A3L0W2D3_ECOLX</name>
<evidence type="ECO:0000256" key="1">
    <source>
        <dbReference type="ARBA" id="ARBA00007718"/>
    </source>
</evidence>
<gene>
    <name evidence="9" type="primary">hemH</name>
    <name evidence="11" type="ORF">D9F05_01810</name>
</gene>
<sequence>MQGPFLHSDRTTERQEAIVTTKTGILLVNLGTPAAPTTAAVKAFLSQFLHDPRVVDLPRYLWCPLLHFIILPTRSPRVAKLYQQVWTEQGSPLMVISKQQRAALEQELKREGVDVPVELAMTYGSPSMDDGWQALKAKGVNRVILLPLYPQYSVSTTASVFDAWAKAMKKERNLPVVRLIRDYHAHPEYIQALAMSVRRHWEQKGQGDHLLMSFHGIPERYENEGDPYGHQCRRTAALLAEALELEAGQWTACFQSRFGKEEWLKPYTDVTIAGLPAAGIKRLDVVCPAFAADCLETLEEIEVQNREIFMEAGGEQFEYIPALNSDQAHIRMMVSLICRELA</sequence>
<keyword evidence="4 9" id="KW-0408">Iron</keyword>
<comment type="catalytic activity">
    <reaction evidence="8">
        <text>Fe-coproporphyrin III + 2 H(+) = coproporphyrin III + Fe(2+)</text>
        <dbReference type="Rhea" id="RHEA:49572"/>
        <dbReference type="ChEBI" id="CHEBI:15378"/>
        <dbReference type="ChEBI" id="CHEBI:29033"/>
        <dbReference type="ChEBI" id="CHEBI:68438"/>
        <dbReference type="ChEBI" id="CHEBI:131725"/>
        <dbReference type="EC" id="4.99.1.9"/>
    </reaction>
    <physiologicalReaction direction="right-to-left" evidence="8">
        <dbReference type="Rhea" id="RHEA:49574"/>
    </physiologicalReaction>
</comment>
<dbReference type="GO" id="GO:0004325">
    <property type="term" value="F:ferrochelatase activity"/>
    <property type="evidence" value="ECO:0007669"/>
    <property type="project" value="UniProtKB-UniRule"/>
</dbReference>
<dbReference type="UniPathway" id="UPA00252">
    <property type="reaction ID" value="UER00325"/>
</dbReference>
<dbReference type="GO" id="GO:0006783">
    <property type="term" value="P:heme biosynthetic process"/>
    <property type="evidence" value="ECO:0007669"/>
    <property type="project" value="UniProtKB-UniRule"/>
</dbReference>
<evidence type="ECO:0000256" key="7">
    <source>
        <dbReference type="ARBA" id="ARBA00023244"/>
    </source>
</evidence>
<keyword evidence="6 9" id="KW-0456">Lyase</keyword>
<evidence type="ECO:0000256" key="9">
    <source>
        <dbReference type="HAMAP-Rule" id="MF_00323"/>
    </source>
</evidence>
<dbReference type="InterPro" id="IPR033659">
    <property type="entry name" value="Ferrochelatase_N"/>
</dbReference>
<comment type="subunit">
    <text evidence="9">Monomer.</text>
</comment>
<comment type="similarity">
    <text evidence="1 9 10">Belongs to the ferrochelatase family.</text>
</comment>
<keyword evidence="5 9" id="KW-0350">Heme biosynthesis</keyword>
<comment type="caution">
    <text evidence="11">The sequence shown here is derived from an EMBL/GenBank/DDBJ whole genome shotgun (WGS) entry which is preliminary data.</text>
</comment>
<evidence type="ECO:0000256" key="10">
    <source>
        <dbReference type="RuleBase" id="RU000607"/>
    </source>
</evidence>
<proteinExistence type="inferred from homology"/>
<dbReference type="HAMAP" id="MF_00323">
    <property type="entry name" value="Ferrochelatase"/>
    <property type="match status" value="1"/>
</dbReference>
<evidence type="ECO:0000256" key="4">
    <source>
        <dbReference type="ARBA" id="ARBA00023004"/>
    </source>
</evidence>
<dbReference type="EC" id="4.98.1.1" evidence="9 10"/>
<dbReference type="Gene3D" id="3.40.50.1400">
    <property type="match status" value="2"/>
</dbReference>
<dbReference type="SUPFAM" id="SSF53800">
    <property type="entry name" value="Chelatase"/>
    <property type="match status" value="1"/>
</dbReference>
<protein>
    <recommendedName>
        <fullName evidence="9 10">Ferrochelatase</fullName>
        <ecNumber evidence="9 10">4.98.1.1</ecNumber>
    </recommendedName>
    <alternativeName>
        <fullName evidence="9">Heme synthase</fullName>
    </alternativeName>
    <alternativeName>
        <fullName evidence="9">Protoheme ferro-lyase</fullName>
    </alternativeName>
</protein>
<dbReference type="InterPro" id="IPR019772">
    <property type="entry name" value="Ferrochelatase_AS"/>
</dbReference>
<evidence type="ECO:0000256" key="8">
    <source>
        <dbReference type="ARBA" id="ARBA00024536"/>
    </source>
</evidence>
<evidence type="ECO:0000256" key="6">
    <source>
        <dbReference type="ARBA" id="ARBA00023239"/>
    </source>
</evidence>
<keyword evidence="7 9" id="KW-0627">Porphyrin biosynthesis</keyword>
<dbReference type="CDD" id="cd00419">
    <property type="entry name" value="Ferrochelatase_C"/>
    <property type="match status" value="1"/>
</dbReference>
<dbReference type="PANTHER" id="PTHR11108:SF1">
    <property type="entry name" value="FERROCHELATASE, MITOCHONDRIAL"/>
    <property type="match status" value="1"/>
</dbReference>
<dbReference type="EMBL" id="RNRV01000002">
    <property type="protein sequence ID" value="MHO03125.1"/>
    <property type="molecule type" value="Genomic_DNA"/>
</dbReference>
<keyword evidence="2 9" id="KW-0963">Cytoplasm</keyword>
<keyword evidence="3 9" id="KW-0479">Metal-binding</keyword>
<dbReference type="GO" id="GO:0046872">
    <property type="term" value="F:metal ion binding"/>
    <property type="evidence" value="ECO:0007669"/>
    <property type="project" value="UniProtKB-KW"/>
</dbReference>
<evidence type="ECO:0000313" key="11">
    <source>
        <dbReference type="EMBL" id="MHO03125.1"/>
    </source>
</evidence>
<comment type="catalytic activity">
    <reaction evidence="9 10">
        <text>heme b + 2 H(+) = protoporphyrin IX + Fe(2+)</text>
        <dbReference type="Rhea" id="RHEA:22584"/>
        <dbReference type="ChEBI" id="CHEBI:15378"/>
        <dbReference type="ChEBI" id="CHEBI:29033"/>
        <dbReference type="ChEBI" id="CHEBI:57306"/>
        <dbReference type="ChEBI" id="CHEBI:60344"/>
        <dbReference type="EC" id="4.98.1.1"/>
    </reaction>
</comment>
<dbReference type="InterPro" id="IPR033644">
    <property type="entry name" value="Ferrochelatase_C"/>
</dbReference>
<feature type="binding site" evidence="9">
    <location>
        <position position="215"/>
    </location>
    <ligand>
        <name>Fe(2+)</name>
        <dbReference type="ChEBI" id="CHEBI:29033"/>
    </ligand>
</feature>
<comment type="function">
    <text evidence="9 10">Catalyzes the ferrous insertion into protoporphyrin IX.</text>
</comment>
<dbReference type="PROSITE" id="PS00534">
    <property type="entry name" value="FERROCHELATASE"/>
    <property type="match status" value="1"/>
</dbReference>
<dbReference type="PANTHER" id="PTHR11108">
    <property type="entry name" value="FERROCHELATASE"/>
    <property type="match status" value="1"/>
</dbReference>
<dbReference type="AlphaFoldDB" id="A0A3L0W2D3"/>
<dbReference type="Pfam" id="PF00762">
    <property type="entry name" value="Ferrochelatase"/>
    <property type="match status" value="1"/>
</dbReference>
<comment type="subcellular location">
    <subcellularLocation>
        <location evidence="9 10">Cytoplasm</location>
    </subcellularLocation>
</comment>
<accession>A0A3L0W2D3</accession>
<feature type="binding site" evidence="9">
    <location>
        <position position="296"/>
    </location>
    <ligand>
        <name>Fe(2+)</name>
        <dbReference type="ChEBI" id="CHEBI:29033"/>
    </ligand>
</feature>
<dbReference type="FunFam" id="3.40.50.1400:FF:000002">
    <property type="entry name" value="Ferrochelatase"/>
    <property type="match status" value="1"/>
</dbReference>
<dbReference type="GO" id="GO:0005737">
    <property type="term" value="C:cytoplasm"/>
    <property type="evidence" value="ECO:0007669"/>
    <property type="project" value="UniProtKB-SubCell"/>
</dbReference>
<comment type="pathway">
    <text evidence="9 10">Porphyrin-containing compound metabolism; protoheme biosynthesis; protoheme from protoporphyrin-IX: step 1/1.</text>
</comment>
<dbReference type="CDD" id="cd03411">
    <property type="entry name" value="Ferrochelatase_N"/>
    <property type="match status" value="1"/>
</dbReference>
<dbReference type="NCBIfam" id="TIGR00109">
    <property type="entry name" value="hemH"/>
    <property type="match status" value="1"/>
</dbReference>
<evidence type="ECO:0000256" key="2">
    <source>
        <dbReference type="ARBA" id="ARBA00022490"/>
    </source>
</evidence>
<reference evidence="11" key="1">
    <citation type="submission" date="2018-10" db="EMBL/GenBank/DDBJ databases">
        <authorList>
            <consortium name="NARMS: The National Antimicrobial Resistance Monitoring System"/>
        </authorList>
    </citation>
    <scope>NUCLEOTIDE SEQUENCE [LARGE SCALE GENOMIC DNA]</scope>
    <source>
        <strain evidence="11">CVM N17EC0388</strain>
    </source>
</reference>
<organism evidence="11">
    <name type="scientific">Escherichia coli</name>
    <dbReference type="NCBI Taxonomy" id="562"/>
    <lineage>
        <taxon>Bacteria</taxon>
        <taxon>Pseudomonadati</taxon>
        <taxon>Pseudomonadota</taxon>
        <taxon>Gammaproteobacteria</taxon>
        <taxon>Enterobacterales</taxon>
        <taxon>Enterobacteriaceae</taxon>
        <taxon>Escherichia</taxon>
    </lineage>
</organism>
<evidence type="ECO:0000256" key="5">
    <source>
        <dbReference type="ARBA" id="ARBA00023133"/>
    </source>
</evidence>
<evidence type="ECO:0000256" key="3">
    <source>
        <dbReference type="ARBA" id="ARBA00022723"/>
    </source>
</evidence>